<dbReference type="Proteomes" id="UP001293254">
    <property type="component" value="Unassembled WGS sequence"/>
</dbReference>
<dbReference type="EMBL" id="JACGWO010000044">
    <property type="protein sequence ID" value="KAK4412006.1"/>
    <property type="molecule type" value="Genomic_DNA"/>
</dbReference>
<evidence type="ECO:0000313" key="2">
    <source>
        <dbReference type="Proteomes" id="UP001293254"/>
    </source>
</evidence>
<keyword evidence="2" id="KW-1185">Reference proteome</keyword>
<protein>
    <submittedName>
        <fullName evidence="1">Uncharacterized protein</fullName>
    </submittedName>
</protein>
<sequence>MILCRHSFRSQPGPGGFLKFQIKYGLRCHREKPYPVQRISTTFGLSFFLRSGNSRFPMGMRDGIKAIATFLAPGMKLLSLLQKLLLSSLRLSRPKTSIVKDRLQLY</sequence>
<proteinExistence type="predicted"/>
<accession>A0AAE1XIB8</accession>
<dbReference type="AlphaFoldDB" id="A0AAE1XIB8"/>
<gene>
    <name evidence="1" type="ORF">Salat_2996200</name>
</gene>
<comment type="caution">
    <text evidence="1">The sequence shown here is derived from an EMBL/GenBank/DDBJ whole genome shotgun (WGS) entry which is preliminary data.</text>
</comment>
<reference evidence="1" key="1">
    <citation type="submission" date="2020-06" db="EMBL/GenBank/DDBJ databases">
        <authorList>
            <person name="Li T."/>
            <person name="Hu X."/>
            <person name="Zhang T."/>
            <person name="Song X."/>
            <person name="Zhang H."/>
            <person name="Dai N."/>
            <person name="Sheng W."/>
            <person name="Hou X."/>
            <person name="Wei L."/>
        </authorList>
    </citation>
    <scope>NUCLEOTIDE SEQUENCE</scope>
    <source>
        <strain evidence="1">3651</strain>
        <tissue evidence="1">Leaf</tissue>
    </source>
</reference>
<evidence type="ECO:0000313" key="1">
    <source>
        <dbReference type="EMBL" id="KAK4412006.1"/>
    </source>
</evidence>
<reference evidence="1" key="2">
    <citation type="journal article" date="2024" name="Plant">
        <title>Genomic evolution and insights into agronomic trait innovations of Sesamum species.</title>
        <authorList>
            <person name="Miao H."/>
            <person name="Wang L."/>
            <person name="Qu L."/>
            <person name="Liu H."/>
            <person name="Sun Y."/>
            <person name="Le M."/>
            <person name="Wang Q."/>
            <person name="Wei S."/>
            <person name="Zheng Y."/>
            <person name="Lin W."/>
            <person name="Duan Y."/>
            <person name="Cao H."/>
            <person name="Xiong S."/>
            <person name="Wang X."/>
            <person name="Wei L."/>
            <person name="Li C."/>
            <person name="Ma Q."/>
            <person name="Ju M."/>
            <person name="Zhao R."/>
            <person name="Li G."/>
            <person name="Mu C."/>
            <person name="Tian Q."/>
            <person name="Mei H."/>
            <person name="Zhang T."/>
            <person name="Gao T."/>
            <person name="Zhang H."/>
        </authorList>
    </citation>
    <scope>NUCLEOTIDE SEQUENCE</scope>
    <source>
        <strain evidence="1">3651</strain>
    </source>
</reference>
<name>A0AAE1XIB8_9LAMI</name>
<organism evidence="1 2">
    <name type="scientific">Sesamum alatum</name>
    <dbReference type="NCBI Taxonomy" id="300844"/>
    <lineage>
        <taxon>Eukaryota</taxon>
        <taxon>Viridiplantae</taxon>
        <taxon>Streptophyta</taxon>
        <taxon>Embryophyta</taxon>
        <taxon>Tracheophyta</taxon>
        <taxon>Spermatophyta</taxon>
        <taxon>Magnoliopsida</taxon>
        <taxon>eudicotyledons</taxon>
        <taxon>Gunneridae</taxon>
        <taxon>Pentapetalae</taxon>
        <taxon>asterids</taxon>
        <taxon>lamiids</taxon>
        <taxon>Lamiales</taxon>
        <taxon>Pedaliaceae</taxon>
        <taxon>Sesamum</taxon>
    </lineage>
</organism>